<dbReference type="SUPFAM" id="SSF46785">
    <property type="entry name" value="Winged helix' DNA-binding domain"/>
    <property type="match status" value="1"/>
</dbReference>
<dbReference type="Gene3D" id="3.40.190.10">
    <property type="entry name" value="Periplasmic binding protein-like II"/>
    <property type="match status" value="2"/>
</dbReference>
<sequence>MVSARHMYCVPGRCEIIMPVCRVYQDCMDMELHRLRTFVAVAEIGSLSGASDVLRIAQPALSRQIRLLEEEVGQQLFTRSHAGMRLTPAGGELLARVSGLLRQLEQSLDEVRSFAQDPAGEVTIAMVPTVCAVVAEALVRRVARELPQVRLRLIEGYTSHILDWLHQREVDMAVIYGPAIDLHLRARTLATDELVLIAAAGQGPAPGPVAVADLAEKPLILPGSQHGLRLVIEKAAEERSGIRLTIAVEAGAFATSLELVAAGLGWTVLPGSTAARFAADGRFEIRPFAPRLSRQVVLAEPPGKPATRAIERVTAILSEETERLLR</sequence>
<organism evidence="7 8">
    <name type="scientific">Paenirhodobacter populi</name>
    <dbReference type="NCBI Taxonomy" id="2306993"/>
    <lineage>
        <taxon>Bacteria</taxon>
        <taxon>Pseudomonadati</taxon>
        <taxon>Pseudomonadota</taxon>
        <taxon>Alphaproteobacteria</taxon>
        <taxon>Rhodobacterales</taxon>
        <taxon>Rhodobacter group</taxon>
        <taxon>Paenirhodobacter</taxon>
    </lineage>
</organism>
<dbReference type="InterPro" id="IPR000847">
    <property type="entry name" value="LysR_HTH_N"/>
</dbReference>
<accession>A0A443ISZ7</accession>
<keyword evidence="4" id="KW-0010">Activator</keyword>
<dbReference type="SUPFAM" id="SSF53850">
    <property type="entry name" value="Periplasmic binding protein-like II"/>
    <property type="match status" value="1"/>
</dbReference>
<evidence type="ECO:0000256" key="1">
    <source>
        <dbReference type="ARBA" id="ARBA00009437"/>
    </source>
</evidence>
<name>A0A443ISZ7_9RHOB</name>
<dbReference type="PANTHER" id="PTHR30293">
    <property type="entry name" value="TRANSCRIPTIONAL REGULATORY PROTEIN NAC-RELATED"/>
    <property type="match status" value="1"/>
</dbReference>
<reference evidence="7 8" key="2">
    <citation type="submission" date="2019-01" db="EMBL/GenBank/DDBJ databases">
        <authorList>
            <person name="Li Y."/>
        </authorList>
    </citation>
    <scope>NUCLEOTIDE SEQUENCE [LARGE SCALE GENOMIC DNA]</scope>
    <source>
        <strain evidence="7 8">2D-5</strain>
    </source>
</reference>
<keyword evidence="8" id="KW-1185">Reference proteome</keyword>
<comment type="caution">
    <text evidence="7">The sequence shown here is derived from an EMBL/GenBank/DDBJ whole genome shotgun (WGS) entry which is preliminary data.</text>
</comment>
<protein>
    <submittedName>
        <fullName evidence="7">LysR family transcriptional regulator</fullName>
    </submittedName>
</protein>
<reference evidence="7 8" key="1">
    <citation type="submission" date="2019-01" db="EMBL/GenBank/DDBJ databases">
        <title>Sinorhodobacter populi sp. nov. isolated from the symptomatic bark tissue of Populus euramericana canker.</title>
        <authorList>
            <person name="Xu G."/>
        </authorList>
    </citation>
    <scope>NUCLEOTIDE SEQUENCE [LARGE SCALE GENOMIC DNA]</scope>
    <source>
        <strain evidence="7 8">2D-5</strain>
    </source>
</reference>
<comment type="similarity">
    <text evidence="1">Belongs to the LysR transcriptional regulatory family.</text>
</comment>
<dbReference type="Pfam" id="PF00126">
    <property type="entry name" value="HTH_1"/>
    <property type="match status" value="1"/>
</dbReference>
<dbReference type="Gene3D" id="1.10.10.10">
    <property type="entry name" value="Winged helix-like DNA-binding domain superfamily/Winged helix DNA-binding domain"/>
    <property type="match status" value="1"/>
</dbReference>
<evidence type="ECO:0000313" key="8">
    <source>
        <dbReference type="Proteomes" id="UP000285710"/>
    </source>
</evidence>
<evidence type="ECO:0000259" key="6">
    <source>
        <dbReference type="PROSITE" id="PS50931"/>
    </source>
</evidence>
<keyword evidence="2" id="KW-0805">Transcription regulation</keyword>
<dbReference type="InterPro" id="IPR036388">
    <property type="entry name" value="WH-like_DNA-bd_sf"/>
</dbReference>
<proteinExistence type="inferred from homology"/>
<dbReference type="AlphaFoldDB" id="A0A443ISZ7"/>
<evidence type="ECO:0000256" key="3">
    <source>
        <dbReference type="ARBA" id="ARBA00023125"/>
    </source>
</evidence>
<evidence type="ECO:0000256" key="4">
    <source>
        <dbReference type="ARBA" id="ARBA00023159"/>
    </source>
</evidence>
<evidence type="ECO:0000256" key="2">
    <source>
        <dbReference type="ARBA" id="ARBA00023015"/>
    </source>
</evidence>
<dbReference type="GO" id="GO:0003677">
    <property type="term" value="F:DNA binding"/>
    <property type="evidence" value="ECO:0007669"/>
    <property type="project" value="UniProtKB-KW"/>
</dbReference>
<dbReference type="EMBL" id="SAUW01000012">
    <property type="protein sequence ID" value="RWR10475.1"/>
    <property type="molecule type" value="Genomic_DNA"/>
</dbReference>
<dbReference type="GO" id="GO:2000142">
    <property type="term" value="P:regulation of DNA-templated transcription initiation"/>
    <property type="evidence" value="ECO:0007669"/>
    <property type="project" value="TreeGrafter"/>
</dbReference>
<keyword evidence="5" id="KW-0804">Transcription</keyword>
<dbReference type="InterPro" id="IPR036390">
    <property type="entry name" value="WH_DNA-bd_sf"/>
</dbReference>
<dbReference type="PRINTS" id="PR00039">
    <property type="entry name" value="HTHLYSR"/>
</dbReference>
<dbReference type="Pfam" id="PF03466">
    <property type="entry name" value="LysR_substrate"/>
    <property type="match status" value="1"/>
</dbReference>
<dbReference type="Proteomes" id="UP000285710">
    <property type="component" value="Unassembled WGS sequence"/>
</dbReference>
<evidence type="ECO:0000256" key="5">
    <source>
        <dbReference type="ARBA" id="ARBA00023163"/>
    </source>
</evidence>
<dbReference type="PROSITE" id="PS50931">
    <property type="entry name" value="HTH_LYSR"/>
    <property type="match status" value="1"/>
</dbReference>
<dbReference type="PANTHER" id="PTHR30293:SF0">
    <property type="entry name" value="NITROGEN ASSIMILATION REGULATORY PROTEIN NAC"/>
    <property type="match status" value="1"/>
</dbReference>
<dbReference type="InterPro" id="IPR005119">
    <property type="entry name" value="LysR_subst-bd"/>
</dbReference>
<gene>
    <name evidence="7" type="ORF">D2T33_12525</name>
</gene>
<feature type="domain" description="HTH lysR-type" evidence="6">
    <location>
        <begin position="30"/>
        <end position="87"/>
    </location>
</feature>
<dbReference type="FunFam" id="1.10.10.10:FF:000001">
    <property type="entry name" value="LysR family transcriptional regulator"/>
    <property type="match status" value="1"/>
</dbReference>
<evidence type="ECO:0000313" key="7">
    <source>
        <dbReference type="EMBL" id="RWR10475.1"/>
    </source>
</evidence>
<keyword evidence="3" id="KW-0238">DNA-binding</keyword>
<dbReference type="GO" id="GO:0003700">
    <property type="term" value="F:DNA-binding transcription factor activity"/>
    <property type="evidence" value="ECO:0007669"/>
    <property type="project" value="InterPro"/>
</dbReference>